<dbReference type="EMBL" id="CP015217">
    <property type="protein sequence ID" value="AOP33389.1"/>
    <property type="molecule type" value="Genomic_DNA"/>
</dbReference>
<keyword evidence="2" id="KW-1185">Reference proteome</keyword>
<evidence type="ECO:0000313" key="2">
    <source>
        <dbReference type="Proteomes" id="UP000094197"/>
    </source>
</evidence>
<dbReference type="Proteomes" id="UP000094197">
    <property type="component" value="Chromosome 1"/>
</dbReference>
<name>A0A1D7UUW1_9LEPT</name>
<reference evidence="1 2" key="1">
    <citation type="submission" date="2016-04" db="EMBL/GenBank/DDBJ databases">
        <title>Complete genome seqeunce of Leptospira alstonii serovar Room22.</title>
        <authorList>
            <person name="Nally J.E."/>
            <person name="Bayles D.O."/>
            <person name="Hurley D."/>
            <person name="Fanning S."/>
            <person name="McMahon B.J."/>
            <person name="Arent Z."/>
        </authorList>
    </citation>
    <scope>NUCLEOTIDE SEQUENCE [LARGE SCALE GENOMIC DNA]</scope>
    <source>
        <strain evidence="1 2">GWTS #1</strain>
    </source>
</reference>
<protein>
    <submittedName>
        <fullName evidence="1">Uncharacterized protein</fullName>
    </submittedName>
</protein>
<accession>A0A1D7UUW1</accession>
<dbReference type="KEGG" id="laj:A0128_05735"/>
<organism evidence="1 2">
    <name type="scientific">Leptospira tipperaryensis</name>
    <dbReference type="NCBI Taxonomy" id="2564040"/>
    <lineage>
        <taxon>Bacteria</taxon>
        <taxon>Pseudomonadati</taxon>
        <taxon>Spirochaetota</taxon>
        <taxon>Spirochaetia</taxon>
        <taxon>Leptospirales</taxon>
        <taxon>Leptospiraceae</taxon>
        <taxon>Leptospira</taxon>
    </lineage>
</organism>
<evidence type="ECO:0000313" key="1">
    <source>
        <dbReference type="EMBL" id="AOP33389.1"/>
    </source>
</evidence>
<proteinExistence type="predicted"/>
<dbReference type="AlphaFoldDB" id="A0A1D7UUW1"/>
<sequence>MNRFDFFFEFRKCDSCFSKNLKSRNSYFYGSLSFVGPNIRWKFRFTSAGDVPRRGLVWFDIDQSSS</sequence>
<gene>
    <name evidence="1" type="ORF">A0128_05735</name>
</gene>